<dbReference type="AlphaFoldDB" id="A0A1I5CR88"/>
<feature type="signal peptide" evidence="1">
    <location>
        <begin position="1"/>
        <end position="18"/>
    </location>
</feature>
<protein>
    <submittedName>
        <fullName evidence="3">Beta-lactamase</fullName>
    </submittedName>
</protein>
<evidence type="ECO:0000259" key="2">
    <source>
        <dbReference type="Pfam" id="PF00144"/>
    </source>
</evidence>
<dbReference type="STRING" id="913024.SAMN05421741_11330"/>
<dbReference type="Gene3D" id="3.40.710.10">
    <property type="entry name" value="DD-peptidase/beta-lactamase superfamily"/>
    <property type="match status" value="1"/>
</dbReference>
<feature type="domain" description="Beta-lactamase-related" evidence="2">
    <location>
        <begin position="27"/>
        <end position="106"/>
    </location>
</feature>
<gene>
    <name evidence="3" type="ORF">SAMN05421741_11330</name>
</gene>
<evidence type="ECO:0000313" key="4">
    <source>
        <dbReference type="Proteomes" id="UP000199036"/>
    </source>
</evidence>
<sequence length="111" mass="12520">MKNLILPLVLLSSTCCLAQNRLDNYMEHLFQNRKVMGSVAVSHNERIIYSKSLGYADANIKKEIDENTKIRIASLTKTYTAVLVLKAAEEGLLKLGDKLSDFYPMIKNSQI</sequence>
<dbReference type="OrthoDB" id="9793489at2"/>
<evidence type="ECO:0000313" key="3">
    <source>
        <dbReference type="EMBL" id="SFN89535.1"/>
    </source>
</evidence>
<dbReference type="InterPro" id="IPR050491">
    <property type="entry name" value="AmpC-like"/>
</dbReference>
<organism evidence="3 4">
    <name type="scientific">Paenimyroides ummariense</name>
    <dbReference type="NCBI Taxonomy" id="913024"/>
    <lineage>
        <taxon>Bacteria</taxon>
        <taxon>Pseudomonadati</taxon>
        <taxon>Bacteroidota</taxon>
        <taxon>Flavobacteriia</taxon>
        <taxon>Flavobacteriales</taxon>
        <taxon>Flavobacteriaceae</taxon>
        <taxon>Paenimyroides</taxon>
    </lineage>
</organism>
<keyword evidence="1" id="KW-0732">Signal</keyword>
<evidence type="ECO:0000256" key="1">
    <source>
        <dbReference type="SAM" id="SignalP"/>
    </source>
</evidence>
<dbReference type="PANTHER" id="PTHR46825">
    <property type="entry name" value="D-ALANYL-D-ALANINE-CARBOXYPEPTIDASE/ENDOPEPTIDASE AMPH"/>
    <property type="match status" value="1"/>
</dbReference>
<dbReference type="SUPFAM" id="SSF56601">
    <property type="entry name" value="beta-lactamase/transpeptidase-like"/>
    <property type="match status" value="1"/>
</dbReference>
<proteinExistence type="predicted"/>
<feature type="chain" id="PRO_5011745182" evidence="1">
    <location>
        <begin position="19"/>
        <end position="111"/>
    </location>
</feature>
<dbReference type="InterPro" id="IPR001466">
    <property type="entry name" value="Beta-lactam-related"/>
</dbReference>
<dbReference type="Proteomes" id="UP000199036">
    <property type="component" value="Unassembled WGS sequence"/>
</dbReference>
<reference evidence="4" key="1">
    <citation type="submission" date="2016-10" db="EMBL/GenBank/DDBJ databases">
        <authorList>
            <person name="Varghese N."/>
            <person name="Submissions S."/>
        </authorList>
    </citation>
    <scope>NUCLEOTIDE SEQUENCE [LARGE SCALE GENOMIC DNA]</scope>
    <source>
        <strain evidence="4">DS-12</strain>
    </source>
</reference>
<dbReference type="InterPro" id="IPR012338">
    <property type="entry name" value="Beta-lactam/transpept-like"/>
</dbReference>
<dbReference type="EMBL" id="FOVI01000013">
    <property type="protein sequence ID" value="SFN89535.1"/>
    <property type="molecule type" value="Genomic_DNA"/>
</dbReference>
<dbReference type="PANTHER" id="PTHR46825:SF9">
    <property type="entry name" value="BETA-LACTAMASE-RELATED DOMAIN-CONTAINING PROTEIN"/>
    <property type="match status" value="1"/>
</dbReference>
<dbReference type="Pfam" id="PF00144">
    <property type="entry name" value="Beta-lactamase"/>
    <property type="match status" value="1"/>
</dbReference>
<name>A0A1I5CR88_9FLAO</name>
<accession>A0A1I5CR88</accession>
<keyword evidence="4" id="KW-1185">Reference proteome</keyword>
<dbReference type="RefSeq" id="WP_091523514.1">
    <property type="nucleotide sequence ID" value="NZ_FOVI01000013.1"/>
</dbReference>